<sequence>MVELKFCGGCNSQYDRKKVYESLLDGYLNGIFYNRESKELVILNGCRRGCVKSKNYIDLYDKVINTQAYLISRDKVSEDELVEWILNNID</sequence>
<dbReference type="AlphaFoldDB" id="I8QZH7"/>
<dbReference type="PATRIC" id="fig|880478.3.peg.2836"/>
<dbReference type="EMBL" id="CM001486">
    <property type="protein sequence ID" value="EIW00538.1"/>
    <property type="molecule type" value="Genomic_DNA"/>
</dbReference>
<evidence type="ECO:0000313" key="2">
    <source>
        <dbReference type="Proteomes" id="UP000005110"/>
    </source>
</evidence>
<dbReference type="RefSeq" id="WP_006570025.1">
    <property type="nucleotide sequence ID" value="NZ_CM001486.1"/>
</dbReference>
<gene>
    <name evidence="1" type="ORF">ThesiDRAFT1_1620</name>
</gene>
<accession>I8QZH7</accession>
<proteinExistence type="predicted"/>
<evidence type="ECO:0000313" key="1">
    <source>
        <dbReference type="EMBL" id="EIW00538.1"/>
    </source>
</evidence>
<dbReference type="Proteomes" id="UP000005110">
    <property type="component" value="Chromosome"/>
</dbReference>
<protein>
    <submittedName>
        <fullName evidence="1">Uncharacterized protein</fullName>
    </submittedName>
</protein>
<dbReference type="HOGENOM" id="CLU_2601017_0_0_9"/>
<keyword evidence="2" id="KW-1185">Reference proteome</keyword>
<name>I8QZH7_9THEO</name>
<reference evidence="1 2" key="1">
    <citation type="submission" date="2012-02" db="EMBL/GenBank/DDBJ databases">
        <title>Improved High-Quality Draft sequence of Thermoanaerobacter siderophilus SR4.</title>
        <authorList>
            <consortium name="US DOE Joint Genome Institute"/>
            <person name="Lucas S."/>
            <person name="Han J."/>
            <person name="Lapidus A."/>
            <person name="Cheng J.-F."/>
            <person name="Goodwin L."/>
            <person name="Pitluck S."/>
            <person name="Peters L."/>
            <person name="Detter J.C."/>
            <person name="Han C."/>
            <person name="Tapia R."/>
            <person name="Land M."/>
            <person name="Hauser L."/>
            <person name="Kyrpides N."/>
            <person name="Ivanova N."/>
            <person name="Pagani I."/>
            <person name="Hemme C."/>
            <person name="Woyke T."/>
        </authorList>
    </citation>
    <scope>NUCLEOTIDE SEQUENCE [LARGE SCALE GENOMIC DNA]</scope>
    <source>
        <strain evidence="1 2">SR4</strain>
    </source>
</reference>
<organism evidence="1 2">
    <name type="scientific">Thermoanaerobacter siderophilus SR4</name>
    <dbReference type="NCBI Taxonomy" id="880478"/>
    <lineage>
        <taxon>Bacteria</taxon>
        <taxon>Bacillati</taxon>
        <taxon>Bacillota</taxon>
        <taxon>Clostridia</taxon>
        <taxon>Thermoanaerobacterales</taxon>
        <taxon>Thermoanaerobacteraceae</taxon>
        <taxon>Thermoanaerobacter</taxon>
    </lineage>
</organism>